<protein>
    <submittedName>
        <fullName evidence="2">DUF3991 and toprim domain-containing protein</fullName>
    </submittedName>
</protein>
<dbReference type="AlphaFoldDB" id="A0AAW4W0C0"/>
<dbReference type="InterPro" id="IPR025054">
    <property type="entry name" value="DUF3991"/>
</dbReference>
<evidence type="ECO:0000313" key="2">
    <source>
        <dbReference type="EMBL" id="MCC2176716.1"/>
    </source>
</evidence>
<dbReference type="EMBL" id="JAJEPX010000014">
    <property type="protein sequence ID" value="MCC2176716.1"/>
    <property type="molecule type" value="Genomic_DNA"/>
</dbReference>
<dbReference type="Pfam" id="PF13155">
    <property type="entry name" value="Toprim_2"/>
    <property type="match status" value="1"/>
</dbReference>
<dbReference type="SUPFAM" id="SSF57783">
    <property type="entry name" value="Zinc beta-ribbon"/>
    <property type="match status" value="1"/>
</dbReference>
<dbReference type="RefSeq" id="WP_227600572.1">
    <property type="nucleotide sequence ID" value="NZ_JAJEPX010000014.1"/>
</dbReference>
<sequence>MPVVSKEEIANAREMDLLSYLRAYEPDELVRFSGETYCTRTHDSLKISNGKWYWFSQNIGGRSALDYLVKVKEMSFPEAVKMLNGQAVQPILHEKPPPAPRKLLLPSLDTNTSKTEAYLKSRGIHPQIIAYCIQHGLLFQSENANDVIFVGYDTKGTRRYAALRSMTTDYKGEATGSDKHFSFALVADDRPVREVHVFEAAIDAMSYASLKIMYHKDWRKIAYLSLAGVFASKRANVVPVALEQFLKDHSQITKVVLHLDNDRVGRQAAESIMGGLDKKYTILNRPPRAGKDVNDYLRMEIVNRNGKERER</sequence>
<organism evidence="2 3">
    <name type="scientific">Agathobaculum butyriciproducens</name>
    <dbReference type="NCBI Taxonomy" id="1628085"/>
    <lineage>
        <taxon>Bacteria</taxon>
        <taxon>Bacillati</taxon>
        <taxon>Bacillota</taxon>
        <taxon>Clostridia</taxon>
        <taxon>Eubacteriales</taxon>
        <taxon>Butyricicoccaceae</taxon>
        <taxon>Agathobaculum</taxon>
    </lineage>
</organism>
<dbReference type="Gene3D" id="3.40.1360.10">
    <property type="match status" value="1"/>
</dbReference>
<reference evidence="2 3" key="1">
    <citation type="submission" date="2021-10" db="EMBL/GenBank/DDBJ databases">
        <title>Anaerobic single-cell dispensing facilitates the cultivation of human gut bacteria.</title>
        <authorList>
            <person name="Afrizal A."/>
        </authorList>
    </citation>
    <scope>NUCLEOTIDE SEQUENCE [LARGE SCALE GENOMIC DNA]</scope>
    <source>
        <strain evidence="2 3">CLA-AA-H270</strain>
    </source>
</reference>
<evidence type="ECO:0000259" key="1">
    <source>
        <dbReference type="Pfam" id="PF13154"/>
    </source>
</evidence>
<accession>A0AAW4W0C0</accession>
<comment type="caution">
    <text evidence="2">The sequence shown here is derived from an EMBL/GenBank/DDBJ whole genome shotgun (WGS) entry which is preliminary data.</text>
</comment>
<gene>
    <name evidence="2" type="ORF">LKD22_06200</name>
</gene>
<dbReference type="Proteomes" id="UP001298753">
    <property type="component" value="Unassembled WGS sequence"/>
</dbReference>
<feature type="domain" description="DUF3991" evidence="1">
    <location>
        <begin position="117"/>
        <end position="185"/>
    </location>
</feature>
<evidence type="ECO:0000313" key="3">
    <source>
        <dbReference type="Proteomes" id="UP001298753"/>
    </source>
</evidence>
<dbReference type="Pfam" id="PF13154">
    <property type="entry name" value="DUF3991"/>
    <property type="match status" value="1"/>
</dbReference>
<proteinExistence type="predicted"/>
<keyword evidence="3" id="KW-1185">Reference proteome</keyword>
<dbReference type="GeneID" id="98660129"/>
<name>A0AAW4W0C0_9FIRM</name>
<dbReference type="SUPFAM" id="SSF56731">
    <property type="entry name" value="DNA primase core"/>
    <property type="match status" value="1"/>
</dbReference>